<feature type="compositionally biased region" description="Basic and acidic residues" evidence="1">
    <location>
        <begin position="26"/>
        <end position="35"/>
    </location>
</feature>
<name>H6QS53_PUCGT</name>
<organism evidence="2 3">
    <name type="scientific">Puccinia graminis f. sp. tritici (strain CRL 75-36-700-3 / race SCCL)</name>
    <name type="common">Black stem rust fungus</name>
    <dbReference type="NCBI Taxonomy" id="418459"/>
    <lineage>
        <taxon>Eukaryota</taxon>
        <taxon>Fungi</taxon>
        <taxon>Dikarya</taxon>
        <taxon>Basidiomycota</taxon>
        <taxon>Pucciniomycotina</taxon>
        <taxon>Pucciniomycetes</taxon>
        <taxon>Pucciniales</taxon>
        <taxon>Pucciniaceae</taxon>
        <taxon>Puccinia</taxon>
    </lineage>
</organism>
<dbReference type="InParanoid" id="H6QS53"/>
<dbReference type="AlphaFoldDB" id="H6QS53"/>
<gene>
    <name evidence="2" type="ORF">PGTG_21701</name>
</gene>
<evidence type="ECO:0000256" key="1">
    <source>
        <dbReference type="SAM" id="MobiDB-lite"/>
    </source>
</evidence>
<dbReference type="HOGENOM" id="CLU_2997506_0_0_1"/>
<accession>H6QS53</accession>
<evidence type="ECO:0000313" key="2">
    <source>
        <dbReference type="EMBL" id="EHS63527.1"/>
    </source>
</evidence>
<dbReference type="EMBL" id="DS178289">
    <property type="protein sequence ID" value="EHS63527.1"/>
    <property type="molecule type" value="Genomic_DNA"/>
</dbReference>
<dbReference type="RefSeq" id="XP_003889672.1">
    <property type="nucleotide sequence ID" value="XM_003889623.1"/>
</dbReference>
<reference evidence="3" key="1">
    <citation type="journal article" date="2011" name="Proc. Natl. Acad. Sci. U.S.A.">
        <title>Obligate biotrophy features unraveled by the genomic analysis of rust fungi.</title>
        <authorList>
            <person name="Duplessis S."/>
            <person name="Cuomo C.A."/>
            <person name="Lin Y.-C."/>
            <person name="Aerts A."/>
            <person name="Tisserant E."/>
            <person name="Veneault-Fourrey C."/>
            <person name="Joly D.L."/>
            <person name="Hacquard S."/>
            <person name="Amselem J."/>
            <person name="Cantarel B.L."/>
            <person name="Chiu R."/>
            <person name="Coutinho P.M."/>
            <person name="Feau N."/>
            <person name="Field M."/>
            <person name="Frey P."/>
            <person name="Gelhaye E."/>
            <person name="Goldberg J."/>
            <person name="Grabherr M.G."/>
            <person name="Kodira C.D."/>
            <person name="Kohler A."/>
            <person name="Kuees U."/>
            <person name="Lindquist E.A."/>
            <person name="Lucas S.M."/>
            <person name="Mago R."/>
            <person name="Mauceli E."/>
            <person name="Morin E."/>
            <person name="Murat C."/>
            <person name="Pangilinan J.L."/>
            <person name="Park R."/>
            <person name="Pearson M."/>
            <person name="Quesneville H."/>
            <person name="Rouhier N."/>
            <person name="Sakthikumar S."/>
            <person name="Salamov A.A."/>
            <person name="Schmutz J."/>
            <person name="Selles B."/>
            <person name="Shapiro H."/>
            <person name="Tanguay P."/>
            <person name="Tuskan G.A."/>
            <person name="Henrissat B."/>
            <person name="Van de Peer Y."/>
            <person name="Rouze P."/>
            <person name="Ellis J.G."/>
            <person name="Dodds P.N."/>
            <person name="Schein J.E."/>
            <person name="Zhong S."/>
            <person name="Hamelin R.C."/>
            <person name="Grigoriev I.V."/>
            <person name="Szabo L.J."/>
            <person name="Martin F."/>
        </authorList>
    </citation>
    <scope>NUCLEOTIDE SEQUENCE [LARGE SCALE GENOMIC DNA]</scope>
    <source>
        <strain evidence="3">CRL 75-36-700-3 / race SCCL</strain>
    </source>
</reference>
<dbReference type="GeneID" id="13542883"/>
<dbReference type="VEuPathDB" id="FungiDB:PGTG_21701"/>
<feature type="region of interest" description="Disordered" evidence="1">
    <location>
        <begin position="1"/>
        <end position="35"/>
    </location>
</feature>
<dbReference type="KEGG" id="pgr:PGTG_21701"/>
<protein>
    <submittedName>
        <fullName evidence="2">Uncharacterized protein</fullName>
    </submittedName>
</protein>
<keyword evidence="3" id="KW-1185">Reference proteome</keyword>
<evidence type="ECO:0000313" key="3">
    <source>
        <dbReference type="Proteomes" id="UP000008783"/>
    </source>
</evidence>
<proteinExistence type="predicted"/>
<sequence>MTKQTQPLRASEQELDSHTPSTTDPMDIKARTDSLKKPTHYNRCRRTVITSQGYCLD</sequence>
<dbReference type="Proteomes" id="UP000008783">
    <property type="component" value="Unassembled WGS sequence"/>
</dbReference>